<gene>
    <name evidence="8" type="ORF">DJ018_09600</name>
</gene>
<evidence type="ECO:0000256" key="4">
    <source>
        <dbReference type="ARBA" id="ARBA00022692"/>
    </source>
</evidence>
<sequence length="523" mass="55841">MNNVHGDLVDRSVVSDQKPLAKAKPSDLTQQTISGLLWQFLGTGIELVIRIAVMILLTRLLAPAEFGVVAAATVLVNFTKILAQLGIAQSVVQLPDLKDGEIQTGFAFSIWLGALLTVATFLGAGPLASLFDIDGLQPVIAAFSTSFLLAAPAIMPFALLQRRRRYRAIAGIDAMSFALGLGIVGVTMAVLGFGVWALVAGQLAQVGARTVLLLIWQRHPKSLLVKLSYLKRLLTSGVGFSIGLFGNFVALNIDNFAVGRWMGAGPLGLYSRAYNFLMVPTMLFGTVVDKVLFPAMAHVQDDTERLTRAFRRAMAIVTMITLPVSVVLVVLAPEFVTLVLGSRWTGMIVPFQVLAATMLFRTSYKMSDSLARAKGAVYRRAWRQWVYAGAVFAGAVIGSRWGLGGVAVGVGAAIFLNFVLMLDLALRITGLSWGAVIGLHVRFFLAGAAVLAACWAAAFWARSAAFHPVAVLALSGAAAVAVQGAIMMIGRPCLGADGAWAINAIRERLQSAIRKFSARAQRT</sequence>
<feature type="transmembrane region" description="Helical" evidence="7">
    <location>
        <begin position="407"/>
        <end position="426"/>
    </location>
</feature>
<feature type="transmembrane region" description="Helical" evidence="7">
    <location>
        <begin position="344"/>
        <end position="364"/>
    </location>
</feature>
<dbReference type="PANTHER" id="PTHR30250:SF10">
    <property type="entry name" value="LIPOPOLYSACCHARIDE BIOSYNTHESIS PROTEIN WZXC"/>
    <property type="match status" value="1"/>
</dbReference>
<name>A0A328AU73_9CAUL</name>
<feature type="transmembrane region" description="Helical" evidence="7">
    <location>
        <begin position="433"/>
        <end position="458"/>
    </location>
</feature>
<feature type="transmembrane region" description="Helical" evidence="7">
    <location>
        <begin position="464"/>
        <end position="482"/>
    </location>
</feature>
<comment type="similarity">
    <text evidence="2">Belongs to the polysaccharide synthase family.</text>
</comment>
<dbReference type="PANTHER" id="PTHR30250">
    <property type="entry name" value="PST FAMILY PREDICTED COLANIC ACID TRANSPORTER"/>
    <property type="match status" value="1"/>
</dbReference>
<accession>A0A328AU73</accession>
<feature type="transmembrane region" description="Helical" evidence="7">
    <location>
        <begin position="36"/>
        <end position="62"/>
    </location>
</feature>
<proteinExistence type="inferred from homology"/>
<feature type="transmembrane region" description="Helical" evidence="7">
    <location>
        <begin position="104"/>
        <end position="127"/>
    </location>
</feature>
<keyword evidence="5 7" id="KW-1133">Transmembrane helix</keyword>
<evidence type="ECO:0000313" key="9">
    <source>
        <dbReference type="Proteomes" id="UP000249725"/>
    </source>
</evidence>
<feature type="transmembrane region" description="Helical" evidence="7">
    <location>
        <begin position="313"/>
        <end position="332"/>
    </location>
</feature>
<dbReference type="InterPro" id="IPR050833">
    <property type="entry name" value="Poly_Biosynth_Transport"/>
</dbReference>
<keyword evidence="3" id="KW-1003">Cell membrane</keyword>
<evidence type="ECO:0000256" key="3">
    <source>
        <dbReference type="ARBA" id="ARBA00022475"/>
    </source>
</evidence>
<evidence type="ECO:0000313" key="8">
    <source>
        <dbReference type="EMBL" id="RAK58139.1"/>
    </source>
</evidence>
<dbReference type="CDD" id="cd13127">
    <property type="entry name" value="MATE_tuaB_like"/>
    <property type="match status" value="1"/>
</dbReference>
<dbReference type="AlphaFoldDB" id="A0A328AU73"/>
<dbReference type="EMBL" id="QFYR01000001">
    <property type="protein sequence ID" value="RAK58139.1"/>
    <property type="molecule type" value="Genomic_DNA"/>
</dbReference>
<protein>
    <submittedName>
        <fullName evidence="8">Lipopolysaccharide biosynthesis protein</fullName>
    </submittedName>
</protein>
<feature type="transmembrane region" description="Helical" evidence="7">
    <location>
        <begin position="273"/>
        <end position="293"/>
    </location>
</feature>
<feature type="transmembrane region" description="Helical" evidence="7">
    <location>
        <begin position="172"/>
        <end position="193"/>
    </location>
</feature>
<feature type="transmembrane region" description="Helical" evidence="7">
    <location>
        <begin position="385"/>
        <end position="401"/>
    </location>
</feature>
<evidence type="ECO:0000256" key="2">
    <source>
        <dbReference type="ARBA" id="ARBA00007430"/>
    </source>
</evidence>
<keyword evidence="4 7" id="KW-0812">Transmembrane</keyword>
<evidence type="ECO:0000256" key="1">
    <source>
        <dbReference type="ARBA" id="ARBA00004651"/>
    </source>
</evidence>
<reference evidence="9" key="1">
    <citation type="submission" date="2018-05" db="EMBL/GenBank/DDBJ databases">
        <authorList>
            <person name="Li X."/>
        </authorList>
    </citation>
    <scope>NUCLEOTIDE SEQUENCE [LARGE SCALE GENOMIC DNA]</scope>
    <source>
        <strain evidence="9">YIM 73061</strain>
    </source>
</reference>
<evidence type="ECO:0000256" key="6">
    <source>
        <dbReference type="ARBA" id="ARBA00023136"/>
    </source>
</evidence>
<feature type="transmembrane region" description="Helical" evidence="7">
    <location>
        <begin position="139"/>
        <end position="160"/>
    </location>
</feature>
<dbReference type="Proteomes" id="UP000249725">
    <property type="component" value="Unassembled WGS sequence"/>
</dbReference>
<keyword evidence="6 7" id="KW-0472">Membrane</keyword>
<keyword evidence="9" id="KW-1185">Reference proteome</keyword>
<feature type="transmembrane region" description="Helical" evidence="7">
    <location>
        <begin position="229"/>
        <end position="253"/>
    </location>
</feature>
<feature type="transmembrane region" description="Helical" evidence="7">
    <location>
        <begin position="199"/>
        <end position="217"/>
    </location>
</feature>
<dbReference type="GO" id="GO:0005886">
    <property type="term" value="C:plasma membrane"/>
    <property type="evidence" value="ECO:0007669"/>
    <property type="project" value="UniProtKB-SubCell"/>
</dbReference>
<comment type="caution">
    <text evidence="8">The sequence shown here is derived from an EMBL/GenBank/DDBJ whole genome shotgun (WGS) entry which is preliminary data.</text>
</comment>
<dbReference type="OrthoDB" id="9770347at2"/>
<organism evidence="8 9">
    <name type="scientific">Phenylobacterium deserti</name>
    <dbReference type="NCBI Taxonomy" id="1914756"/>
    <lineage>
        <taxon>Bacteria</taxon>
        <taxon>Pseudomonadati</taxon>
        <taxon>Pseudomonadota</taxon>
        <taxon>Alphaproteobacteria</taxon>
        <taxon>Caulobacterales</taxon>
        <taxon>Caulobacteraceae</taxon>
        <taxon>Phenylobacterium</taxon>
    </lineage>
</organism>
<dbReference type="Pfam" id="PF13440">
    <property type="entry name" value="Polysacc_synt_3"/>
    <property type="match status" value="1"/>
</dbReference>
<evidence type="ECO:0000256" key="7">
    <source>
        <dbReference type="SAM" id="Phobius"/>
    </source>
</evidence>
<dbReference type="RefSeq" id="WP_111514589.1">
    <property type="nucleotide sequence ID" value="NZ_QFYR01000001.1"/>
</dbReference>
<evidence type="ECO:0000256" key="5">
    <source>
        <dbReference type="ARBA" id="ARBA00022989"/>
    </source>
</evidence>
<comment type="subcellular location">
    <subcellularLocation>
        <location evidence="1">Cell membrane</location>
        <topology evidence="1">Multi-pass membrane protein</topology>
    </subcellularLocation>
</comment>